<evidence type="ECO:0000313" key="2">
    <source>
        <dbReference type="EMBL" id="MBC5634333.1"/>
    </source>
</evidence>
<accession>A0ABR7DSB8</accession>
<sequence length="412" mass="45418">MKNHVFAVMACLFLAACGGGGETKVAKLEVIPLGAAFDNQTKLKTSDCFKKIRYVALETTDSCLVGQGAHATVLNDWIVVISGRDRCQLFDKKTGRFIRSIGHVGEDPEGYSNVRGGWQNPYTGKLSFPGWKNKIVVYGADGKFDHIWAPSIPAGQFPAMAAFDYLDADLIAGYYSATDSLPARIALFRGDEIVRVEALPAEQEGDGAITPDDIASISVLKDGGDGMMIIKYKDNKSAAYSLGNSCFWHAGKDLYFRQSYNDTIYQVSVVKELQPVRVLDLGVHGWPYNERFEDKKDAIYPTKFMENEDVILFRFMTNVYNDKQKTYNALYRKADGTVKVCPLDDMITDDTNSFLPLQPVSVSASGEFAAILPSEEVVAWFEDNAGKTDIPAEVAALKKVGEEDNPVVAIME</sequence>
<protein>
    <submittedName>
        <fullName evidence="2">DUF4934 domain-containing protein</fullName>
    </submittedName>
</protein>
<feature type="domain" description="DUF4934" evidence="1">
    <location>
        <begin position="43"/>
        <end position="114"/>
    </location>
</feature>
<dbReference type="EMBL" id="JACOOJ010000035">
    <property type="protein sequence ID" value="MBC5634333.1"/>
    <property type="molecule type" value="Genomic_DNA"/>
</dbReference>
<gene>
    <name evidence="2" type="ORF">H8S65_16435</name>
</gene>
<proteinExistence type="predicted"/>
<evidence type="ECO:0000259" key="1">
    <source>
        <dbReference type="Pfam" id="PF16288"/>
    </source>
</evidence>
<name>A0ABR7DSB8_9BACT</name>
<reference evidence="2 3" key="1">
    <citation type="submission" date="2020-08" db="EMBL/GenBank/DDBJ databases">
        <title>Genome public.</title>
        <authorList>
            <person name="Liu C."/>
            <person name="Sun Q."/>
        </authorList>
    </citation>
    <scope>NUCLEOTIDE SEQUENCE [LARGE SCALE GENOMIC DNA]</scope>
    <source>
        <strain evidence="2 3">NSJ-79</strain>
    </source>
</reference>
<dbReference type="Proteomes" id="UP000651475">
    <property type="component" value="Unassembled WGS sequence"/>
</dbReference>
<organism evidence="2 3">
    <name type="scientific">Parabacteroides hominis</name>
    <dbReference type="NCBI Taxonomy" id="2763057"/>
    <lineage>
        <taxon>Bacteria</taxon>
        <taxon>Pseudomonadati</taxon>
        <taxon>Bacteroidota</taxon>
        <taxon>Bacteroidia</taxon>
        <taxon>Bacteroidales</taxon>
        <taxon>Tannerellaceae</taxon>
        <taxon>Parabacteroides</taxon>
    </lineage>
</organism>
<dbReference type="InterPro" id="IPR032559">
    <property type="entry name" value="DUF4933"/>
</dbReference>
<evidence type="ECO:0000313" key="3">
    <source>
        <dbReference type="Proteomes" id="UP000651475"/>
    </source>
</evidence>
<dbReference type="Pfam" id="PF16287">
    <property type="entry name" value="DUF4933"/>
    <property type="match status" value="1"/>
</dbReference>
<keyword evidence="3" id="KW-1185">Reference proteome</keyword>
<dbReference type="Pfam" id="PF16288">
    <property type="entry name" value="DUF4934"/>
    <property type="match status" value="1"/>
</dbReference>
<dbReference type="RefSeq" id="WP_186930947.1">
    <property type="nucleotide sequence ID" value="NZ_JACOOJ010000035.1"/>
</dbReference>
<dbReference type="InterPro" id="IPR032558">
    <property type="entry name" value="DUF4934"/>
</dbReference>
<dbReference type="PROSITE" id="PS51257">
    <property type="entry name" value="PROKAR_LIPOPROTEIN"/>
    <property type="match status" value="1"/>
</dbReference>
<comment type="caution">
    <text evidence="2">The sequence shown here is derived from an EMBL/GenBank/DDBJ whole genome shotgun (WGS) entry which is preliminary data.</text>
</comment>